<dbReference type="InterPro" id="IPR015421">
    <property type="entry name" value="PyrdxlP-dep_Trfase_major"/>
</dbReference>
<sequence>MTTHLAENLQAHYCAFNVAKRILLSGHSHQAWPDVAKQGMLECYDDAAKHIDDKWGIALAKADSVRDFYRSLMGEPDGQIALGSSTHELILRFLSDLNYVKTKQNRPLKIVTTDGEFHSLRRQLQRLQELNCTIEVVPVHPSETLAQRVIDKIDADTDAVMLSAVFFNTSEIFYDVGLVAKAAESLNVPCLVDAYHALNVVPFNLQHWQIESAFVVGGGYKYCQAGEGNCMMRIPASYQGSPIITGWYAEFDVLDQAPGKVGYGLGQSAFAGSTYDPVSHYRAVAVFDFFKQKQLTDQVLRELNQAQIKRLWQGIATIGEDKLGLRLPSHDVQANGGFLSLTTDKAGDWVKQLGESHLLCDSRGNQLRFGSAPYVTNTQIDQALNIIEDTSKLIHR</sequence>
<dbReference type="Gene3D" id="3.90.1150.10">
    <property type="entry name" value="Aspartate Aminotransferase, domain 1"/>
    <property type="match status" value="1"/>
</dbReference>
<name>A0ABT0KNE8_9GAMM</name>
<reference evidence="1 2" key="1">
    <citation type="submission" date="2022-01" db="EMBL/GenBank/DDBJ databases">
        <title>Whole genome-based taxonomy of the Shewanellaceae.</title>
        <authorList>
            <person name="Martin-Rodriguez A.J."/>
        </authorList>
    </citation>
    <scope>NUCLEOTIDE SEQUENCE [LARGE SCALE GENOMIC DNA]</scope>
    <source>
        <strain evidence="1 2">DSM 24955</strain>
    </source>
</reference>
<evidence type="ECO:0000313" key="1">
    <source>
        <dbReference type="EMBL" id="MCL1045377.1"/>
    </source>
</evidence>
<evidence type="ECO:0000313" key="2">
    <source>
        <dbReference type="Proteomes" id="UP001202134"/>
    </source>
</evidence>
<dbReference type="InterPro" id="IPR015424">
    <property type="entry name" value="PyrdxlP-dep_Trfase"/>
</dbReference>
<keyword evidence="2" id="KW-1185">Reference proteome</keyword>
<comment type="caution">
    <text evidence="1">The sequence shown here is derived from an EMBL/GenBank/DDBJ whole genome shotgun (WGS) entry which is preliminary data.</text>
</comment>
<dbReference type="Gene3D" id="3.40.640.10">
    <property type="entry name" value="Type I PLP-dependent aspartate aminotransferase-like (Major domain)"/>
    <property type="match status" value="1"/>
</dbReference>
<dbReference type="RefSeq" id="WP_248955462.1">
    <property type="nucleotide sequence ID" value="NZ_JAKIKU010000004.1"/>
</dbReference>
<gene>
    <name evidence="1" type="ORF">L2737_08570</name>
</gene>
<accession>A0ABT0KNE8</accession>
<dbReference type="EMBL" id="JAKIKU010000004">
    <property type="protein sequence ID" value="MCL1045377.1"/>
    <property type="molecule type" value="Genomic_DNA"/>
</dbReference>
<dbReference type="InterPro" id="IPR015422">
    <property type="entry name" value="PyrdxlP-dep_Trfase_small"/>
</dbReference>
<dbReference type="Proteomes" id="UP001202134">
    <property type="component" value="Unassembled WGS sequence"/>
</dbReference>
<dbReference type="SUPFAM" id="SSF53383">
    <property type="entry name" value="PLP-dependent transferases"/>
    <property type="match status" value="1"/>
</dbReference>
<proteinExistence type="predicted"/>
<organism evidence="1 2">
    <name type="scientific">Shewanella electrodiphila</name>
    <dbReference type="NCBI Taxonomy" id="934143"/>
    <lineage>
        <taxon>Bacteria</taxon>
        <taxon>Pseudomonadati</taxon>
        <taxon>Pseudomonadota</taxon>
        <taxon>Gammaproteobacteria</taxon>
        <taxon>Alteromonadales</taxon>
        <taxon>Shewanellaceae</taxon>
        <taxon>Shewanella</taxon>
    </lineage>
</organism>
<protein>
    <submittedName>
        <fullName evidence="1">Kynureninase</fullName>
    </submittedName>
</protein>